<feature type="coiled-coil region" evidence="1">
    <location>
        <begin position="330"/>
        <end position="463"/>
    </location>
</feature>
<name>A0ABM1SCF1_LIMPO</name>
<gene>
    <name evidence="4" type="primary">LOC106459175</name>
</gene>
<organism evidence="3 4">
    <name type="scientific">Limulus polyphemus</name>
    <name type="common">Atlantic horseshoe crab</name>
    <dbReference type="NCBI Taxonomy" id="6850"/>
    <lineage>
        <taxon>Eukaryota</taxon>
        <taxon>Metazoa</taxon>
        <taxon>Ecdysozoa</taxon>
        <taxon>Arthropoda</taxon>
        <taxon>Chelicerata</taxon>
        <taxon>Merostomata</taxon>
        <taxon>Xiphosura</taxon>
        <taxon>Limulidae</taxon>
        <taxon>Limulus</taxon>
    </lineage>
</organism>
<dbReference type="InterPro" id="IPR011993">
    <property type="entry name" value="PH-like_dom_sf"/>
</dbReference>
<dbReference type="Pfam" id="PF00169">
    <property type="entry name" value="PH"/>
    <property type="match status" value="1"/>
</dbReference>
<protein>
    <submittedName>
        <fullName evidence="4">LOW QUALITY PROTEIN: switch-associated protein 70-like</fullName>
    </submittedName>
</protein>
<dbReference type="Pfam" id="PF25530">
    <property type="entry name" value="EF-hand_SWAP70_N"/>
    <property type="match status" value="1"/>
</dbReference>
<accession>A0ABM1SCF1</accession>
<dbReference type="PANTHER" id="PTHR14383">
    <property type="entry name" value="SWAP-70 RECOMBINASE"/>
    <property type="match status" value="1"/>
</dbReference>
<evidence type="ECO:0000313" key="3">
    <source>
        <dbReference type="Proteomes" id="UP000694941"/>
    </source>
</evidence>
<keyword evidence="1" id="KW-0175">Coiled coil</keyword>
<evidence type="ECO:0000256" key="1">
    <source>
        <dbReference type="SAM" id="Coils"/>
    </source>
</evidence>
<dbReference type="Gene3D" id="2.30.29.30">
    <property type="entry name" value="Pleckstrin-homology domain (PH domain)/Phosphotyrosine-binding domain (PTB)"/>
    <property type="match status" value="1"/>
</dbReference>
<reference evidence="4" key="1">
    <citation type="submission" date="2025-08" db="UniProtKB">
        <authorList>
            <consortium name="RefSeq"/>
        </authorList>
    </citation>
    <scope>IDENTIFICATION</scope>
    <source>
        <tissue evidence="4">Muscle</tissue>
    </source>
</reference>
<proteinExistence type="predicted"/>
<dbReference type="InterPro" id="IPR001849">
    <property type="entry name" value="PH_domain"/>
</dbReference>
<dbReference type="GeneID" id="106459175"/>
<dbReference type="RefSeq" id="XP_022241306.1">
    <property type="nucleotide sequence ID" value="XM_022385598.1"/>
</dbReference>
<dbReference type="PROSITE" id="PS50003">
    <property type="entry name" value="PH_DOMAIN"/>
    <property type="match status" value="1"/>
</dbReference>
<keyword evidence="3" id="KW-1185">Reference proteome</keyword>
<evidence type="ECO:0000313" key="4">
    <source>
        <dbReference type="RefSeq" id="XP_022241306.1"/>
    </source>
</evidence>
<evidence type="ECO:0000259" key="2">
    <source>
        <dbReference type="PROSITE" id="PS50003"/>
    </source>
</evidence>
<dbReference type="SMART" id="SM00233">
    <property type="entry name" value="PH"/>
    <property type="match status" value="1"/>
</dbReference>
<dbReference type="PANTHER" id="PTHR14383:SF5">
    <property type="entry name" value="RUN DOMAIN-CONTAINING PROTEIN"/>
    <property type="match status" value="1"/>
</dbReference>
<feature type="domain" description="PH" evidence="2">
    <location>
        <begin position="215"/>
        <end position="312"/>
    </location>
</feature>
<sequence length="479" mass="56448">MAAFTKDVSNAVWHAFDALDDHRNGRVMKSRLKVLTASLGTLLGCQNVEKGLQEHRSTQDLCFDDFLFYLQKELFSFLLGSVDYKTLQRYHDQIEEVCWLVCKKKFLRRDYVAFPDNCVFQFFRVFCLLGELHQEPKKPVEVLLAAEEVEHVAMMFNHALGQNWDSADFQGIAEVIPLFRFQVFIALLESRYTQSVEVKGLIEATKEVFDIFVNDVLRKGSLRKRIARLGIWRELWFVLQPHTLTYYSNKEEGDKRGEMQLTTKSRVETLPSSPSGKGFRFSVMSGDKILDLSAPDHKNKLQWIIALQTAFQFSQASESYQRHLANKRKSDRLLAKARKEEEEANRLQQQQQLEYLTKARIEAEEAIQAESQRRHMLEEEQRKLEKQLEEERQAKRDEEIVRNLLSKSLMEEWEHRERLERLKAEKEKRLAEEQKRRLELETAKKKEDENEQFVKRLSNLETEKLELHSTLQVIRKCCP</sequence>
<dbReference type="SUPFAM" id="SSF50729">
    <property type="entry name" value="PH domain-like"/>
    <property type="match status" value="1"/>
</dbReference>
<dbReference type="Proteomes" id="UP000694941">
    <property type="component" value="Unplaced"/>
</dbReference>
<dbReference type="InterPro" id="IPR057836">
    <property type="entry name" value="EF-hand_SWAP70_N"/>
</dbReference>